<evidence type="ECO:0000256" key="5">
    <source>
        <dbReference type="ARBA" id="ARBA00023242"/>
    </source>
</evidence>
<feature type="region of interest" description="Disordered" evidence="6">
    <location>
        <begin position="1129"/>
        <end position="1150"/>
    </location>
</feature>
<feature type="domain" description="MBD" evidence="7">
    <location>
        <begin position="705"/>
        <end position="777"/>
    </location>
</feature>
<feature type="compositionally biased region" description="Polar residues" evidence="6">
    <location>
        <begin position="549"/>
        <end position="564"/>
    </location>
</feature>
<feature type="compositionally biased region" description="Polar residues" evidence="6">
    <location>
        <begin position="1293"/>
        <end position="1316"/>
    </location>
</feature>
<reference evidence="8 9" key="1">
    <citation type="submission" date="2024-01" db="EMBL/GenBank/DDBJ databases">
        <title>The complete chloroplast genome sequence of Lithospermum erythrorhizon: insights into the phylogenetic relationship among Boraginaceae species and the maternal lineages of purple gromwells.</title>
        <authorList>
            <person name="Okada T."/>
            <person name="Watanabe K."/>
        </authorList>
    </citation>
    <scope>NUCLEOTIDE SEQUENCE [LARGE SCALE GENOMIC DNA]</scope>
</reference>
<dbReference type="Gene3D" id="3.30.890.10">
    <property type="entry name" value="Methyl-cpg-binding Protein 2, Chain A"/>
    <property type="match status" value="9"/>
</dbReference>
<evidence type="ECO:0000259" key="7">
    <source>
        <dbReference type="PROSITE" id="PS50982"/>
    </source>
</evidence>
<keyword evidence="4" id="KW-0804">Transcription</keyword>
<feature type="compositionally biased region" description="Polar residues" evidence="6">
    <location>
        <begin position="904"/>
        <end position="920"/>
    </location>
</feature>
<feature type="domain" description="MBD" evidence="7">
    <location>
        <begin position="820"/>
        <end position="892"/>
    </location>
</feature>
<proteinExistence type="predicted"/>
<dbReference type="InterPro" id="IPR016177">
    <property type="entry name" value="DNA-bd_dom_sf"/>
</dbReference>
<feature type="compositionally biased region" description="Polar residues" evidence="6">
    <location>
        <begin position="81"/>
        <end position="95"/>
    </location>
</feature>
<comment type="subcellular location">
    <subcellularLocation>
        <location evidence="1">Nucleus</location>
    </subcellularLocation>
</comment>
<keyword evidence="5" id="KW-0539">Nucleus</keyword>
<feature type="domain" description="MBD" evidence="7">
    <location>
        <begin position="255"/>
        <end position="339"/>
    </location>
</feature>
<comment type="caution">
    <text evidence="8">The sequence shown here is derived from an EMBL/GenBank/DDBJ whole genome shotgun (WGS) entry which is preliminary data.</text>
</comment>
<feature type="region of interest" description="Disordered" evidence="6">
    <location>
        <begin position="1244"/>
        <end position="1316"/>
    </location>
</feature>
<feature type="compositionally biased region" description="Basic and acidic residues" evidence="6">
    <location>
        <begin position="678"/>
        <end position="693"/>
    </location>
</feature>
<dbReference type="Proteomes" id="UP001454036">
    <property type="component" value="Unassembled WGS sequence"/>
</dbReference>
<dbReference type="EMBL" id="BAABME010007138">
    <property type="protein sequence ID" value="GAA0170200.1"/>
    <property type="molecule type" value="Genomic_DNA"/>
</dbReference>
<feature type="region of interest" description="Disordered" evidence="6">
    <location>
        <begin position="540"/>
        <end position="594"/>
    </location>
</feature>
<dbReference type="GO" id="GO:0005634">
    <property type="term" value="C:nucleus"/>
    <property type="evidence" value="ECO:0007669"/>
    <property type="project" value="UniProtKB-SubCell"/>
</dbReference>
<feature type="region of interest" description="Disordered" evidence="6">
    <location>
        <begin position="328"/>
        <end position="357"/>
    </location>
</feature>
<evidence type="ECO:0000313" key="8">
    <source>
        <dbReference type="EMBL" id="GAA0170200.1"/>
    </source>
</evidence>
<feature type="domain" description="MBD" evidence="7">
    <location>
        <begin position="371"/>
        <end position="446"/>
    </location>
</feature>
<feature type="compositionally biased region" description="Basic and acidic residues" evidence="6">
    <location>
        <begin position="1169"/>
        <end position="1191"/>
    </location>
</feature>
<feature type="domain" description="MBD" evidence="7">
    <location>
        <begin position="89"/>
        <end position="163"/>
    </location>
</feature>
<keyword evidence="9" id="KW-1185">Reference proteome</keyword>
<dbReference type="PANTHER" id="PTHR34067">
    <property type="entry name" value="OS04G0193200 PROTEIN"/>
    <property type="match status" value="1"/>
</dbReference>
<dbReference type="InterPro" id="IPR038945">
    <property type="entry name" value="MBD13-like"/>
</dbReference>
<evidence type="ECO:0000313" key="9">
    <source>
        <dbReference type="Proteomes" id="UP001454036"/>
    </source>
</evidence>
<feature type="compositionally biased region" description="Polar residues" evidence="6">
    <location>
        <begin position="694"/>
        <end position="707"/>
    </location>
</feature>
<evidence type="ECO:0000256" key="4">
    <source>
        <dbReference type="ARBA" id="ARBA00023163"/>
    </source>
</evidence>
<dbReference type="InterPro" id="IPR001739">
    <property type="entry name" value="Methyl_CpG_DNA-bd"/>
</dbReference>
<dbReference type="PROSITE" id="PS50982">
    <property type="entry name" value="MBD"/>
    <property type="match status" value="8"/>
</dbReference>
<accession>A0AAV3R1M5</accession>
<feature type="compositionally biased region" description="Polar residues" evidence="6">
    <location>
        <begin position="1244"/>
        <end position="1271"/>
    </location>
</feature>
<feature type="region of interest" description="Disordered" evidence="6">
    <location>
        <begin position="774"/>
        <end position="817"/>
    </location>
</feature>
<dbReference type="GO" id="GO:0003677">
    <property type="term" value="F:DNA binding"/>
    <property type="evidence" value="ECO:0007669"/>
    <property type="project" value="UniProtKB-KW"/>
</dbReference>
<protein>
    <recommendedName>
        <fullName evidence="7">MBD domain-containing protein</fullName>
    </recommendedName>
</protein>
<name>A0AAV3R1M5_LITER</name>
<keyword evidence="3" id="KW-0238">DNA-binding</keyword>
<feature type="compositionally biased region" description="Polar residues" evidence="6">
    <location>
        <begin position="135"/>
        <end position="161"/>
    </location>
</feature>
<feature type="domain" description="MBD" evidence="7">
    <location>
        <begin position="480"/>
        <end position="552"/>
    </location>
</feature>
<feature type="domain" description="MBD" evidence="7">
    <location>
        <begin position="1"/>
        <end position="73"/>
    </location>
</feature>
<feature type="region of interest" description="Disordered" evidence="6">
    <location>
        <begin position="649"/>
        <end position="707"/>
    </location>
</feature>
<evidence type="ECO:0000256" key="3">
    <source>
        <dbReference type="ARBA" id="ARBA00023125"/>
    </source>
</evidence>
<feature type="compositionally biased region" description="Basic and acidic residues" evidence="6">
    <location>
        <begin position="791"/>
        <end position="808"/>
    </location>
</feature>
<organism evidence="8 9">
    <name type="scientific">Lithospermum erythrorhizon</name>
    <name type="common">Purple gromwell</name>
    <name type="synonym">Lithospermum officinale var. erythrorhizon</name>
    <dbReference type="NCBI Taxonomy" id="34254"/>
    <lineage>
        <taxon>Eukaryota</taxon>
        <taxon>Viridiplantae</taxon>
        <taxon>Streptophyta</taxon>
        <taxon>Embryophyta</taxon>
        <taxon>Tracheophyta</taxon>
        <taxon>Spermatophyta</taxon>
        <taxon>Magnoliopsida</taxon>
        <taxon>eudicotyledons</taxon>
        <taxon>Gunneridae</taxon>
        <taxon>Pentapetalae</taxon>
        <taxon>asterids</taxon>
        <taxon>lamiids</taxon>
        <taxon>Boraginales</taxon>
        <taxon>Boraginaceae</taxon>
        <taxon>Boraginoideae</taxon>
        <taxon>Lithospermeae</taxon>
        <taxon>Lithospermum</taxon>
    </lineage>
</organism>
<dbReference type="Pfam" id="PF01429">
    <property type="entry name" value="MBD"/>
    <property type="match status" value="5"/>
</dbReference>
<feature type="region of interest" description="Disordered" evidence="6">
    <location>
        <begin position="135"/>
        <end position="174"/>
    </location>
</feature>
<keyword evidence="2" id="KW-0805">Transcription regulation</keyword>
<feature type="region of interest" description="Disordered" evidence="6">
    <location>
        <begin position="54"/>
        <end position="111"/>
    </location>
</feature>
<feature type="domain" description="MBD" evidence="7">
    <location>
        <begin position="586"/>
        <end position="661"/>
    </location>
</feature>
<feature type="region of interest" description="Disordered" evidence="6">
    <location>
        <begin position="215"/>
        <end position="258"/>
    </location>
</feature>
<feature type="region of interest" description="Disordered" evidence="6">
    <location>
        <begin position="1058"/>
        <end position="1077"/>
    </location>
</feature>
<evidence type="ECO:0000256" key="1">
    <source>
        <dbReference type="ARBA" id="ARBA00004123"/>
    </source>
</evidence>
<feature type="compositionally biased region" description="Basic and acidic residues" evidence="6">
    <location>
        <begin position="565"/>
        <end position="578"/>
    </location>
</feature>
<feature type="region of interest" description="Disordered" evidence="6">
    <location>
        <begin position="881"/>
        <end position="988"/>
    </location>
</feature>
<dbReference type="PANTHER" id="PTHR34067:SF20">
    <property type="entry name" value="OS08G0206700 PROTEIN"/>
    <property type="match status" value="1"/>
</dbReference>
<evidence type="ECO:0000256" key="6">
    <source>
        <dbReference type="SAM" id="MobiDB-lite"/>
    </source>
</evidence>
<evidence type="ECO:0000256" key="2">
    <source>
        <dbReference type="ARBA" id="ARBA00023015"/>
    </source>
</evidence>
<gene>
    <name evidence="8" type="ORF">LIER_24510</name>
</gene>
<sequence length="1316" mass="145497">MVADNSSDKLPPGWKEFVKVKNGRKIKYYSKAATGQKFYSKLAVLRYVNMAVDGDETPRPLSEMDCDQTPQTPVDHGKKASASQADSDGPNNNVSPEWLPPGWVTEAKSRPGSRTTYKIYIDPATGKKFYSQPQVSQYLKAQSQKEVPAENNQDQADTNMSPMGLPPGWITEVKSQSNGSTYKVYVNPETGSKFRSLRQVSQYVQTPAGMEVAVNENTAAEKSASETDVYEHQGSVMKQGSRSRKEKGSNKQSTDDIEIGSVEGLPVGWTKEVKIRRLANGFEKKDPYYTDPVSGYVFRSKKDALRYLDTGDISKCSMKPMKGVVPNAMSHEDVSSSDLSGHHISRRSPRSISNKEANKVSNYSGELVKSDQLQNTAVDGLPIGWIREIHPRRGGLGKDSFYIDPISGYMFRSKMDALRYIETGDISKCACKPKKRDANDIGSAKETSGDDACGRHILREGQNSIANEENKINNNSGKLVQLQNPAEDGLPIGWTKEIQIRKDGIGKDYFFTDPISGYMFRSKKDAFRYIETGDISKCATKPKKRDVNDTGSTKQQNDVSQHQISWKDQHTPSKREENQISNSSGDPIQISAADGLPVGWTREIQIRKDGIGKDSFYTDPVSGYMFRSKMDALRYIETGDISKCAIKPKKRDASDTGSTMKGRSIPFVKNGVSGHHIPRTDRSTSIDKREQNKRNNNSLEIIKSDQLTGSPVDELPLGWTRETQIRRDGIGKDSFYVDPVSGYMFRSKKDALRYIETGDISKCACKPKKRDANAAGSAEQHAGNNGVPGHHISEKDQSTSISKREQNKNRNYSGEIVKSDQLNGSAVDGLPIGWIRETQIRRDGIGKDSFYTDPVSGYMFRSKKDALRYIETGDISKCASKPKIRDENAAGSAEHVGDPLTPGSRRNSLRSPGKQLFTSEKSTDGEENFDASISKAVKSESSKRKRGSTLTSVNGSPTDSPTERIEQRTPGRTSKRLAGYQPEMPNLQVSERDLRAAMKMSCEDEASILPMITTNAFPVELPQPLHSVPASVDANPSHNKQELPKRIMKQKVRRNTLTNKGITPSTPGITFKQQTGSGSEFLSNSQLSEEALCAEMRKSSEDEAHVFPWIDINDVPDVVTQPFNSGLSTNNAVGMSAEDEPHPLDTEPPAPEVADIVSMVVESISNMDEGQKNEEHPAQQINEKQDPENSKPQDVQGGYQFGDPLPNAFMNFTFNNPTGVTPDESNLAYQGFSQQQTTNPFFQANEYSGWSGSQNLGFSQDGNLSNPNSARQPPHVEQFPSPFVTPGFGYPTSFGSSDSQQPTSDNRNNSVYKRNR</sequence>
<feature type="region of interest" description="Disordered" evidence="6">
    <location>
        <begin position="1167"/>
        <end position="1206"/>
    </location>
</feature>
<feature type="compositionally biased region" description="Polar residues" evidence="6">
    <location>
        <begin position="948"/>
        <end position="960"/>
    </location>
</feature>
<dbReference type="SUPFAM" id="SSF54171">
    <property type="entry name" value="DNA-binding domain"/>
    <property type="match status" value="8"/>
</dbReference>